<keyword evidence="2" id="KW-1185">Reference proteome</keyword>
<gene>
    <name evidence="1" type="ORF">C2845_PM03G25920</name>
</gene>
<proteinExistence type="predicted"/>
<name>A0A3L6TCE8_PANMI</name>
<evidence type="ECO:0000313" key="2">
    <source>
        <dbReference type="Proteomes" id="UP000275267"/>
    </source>
</evidence>
<accession>A0A3L6TCE8</accession>
<organism evidence="1 2">
    <name type="scientific">Panicum miliaceum</name>
    <name type="common">Proso millet</name>
    <name type="synonym">Broomcorn millet</name>
    <dbReference type="NCBI Taxonomy" id="4540"/>
    <lineage>
        <taxon>Eukaryota</taxon>
        <taxon>Viridiplantae</taxon>
        <taxon>Streptophyta</taxon>
        <taxon>Embryophyta</taxon>
        <taxon>Tracheophyta</taxon>
        <taxon>Spermatophyta</taxon>
        <taxon>Magnoliopsida</taxon>
        <taxon>Liliopsida</taxon>
        <taxon>Poales</taxon>
        <taxon>Poaceae</taxon>
        <taxon>PACMAD clade</taxon>
        <taxon>Panicoideae</taxon>
        <taxon>Panicodae</taxon>
        <taxon>Paniceae</taxon>
        <taxon>Panicinae</taxon>
        <taxon>Panicum</taxon>
        <taxon>Panicum sect. Panicum</taxon>
    </lineage>
</organism>
<protein>
    <submittedName>
        <fullName evidence="1">Uncharacterized protein</fullName>
    </submittedName>
</protein>
<comment type="caution">
    <text evidence="1">The sequence shown here is derived from an EMBL/GenBank/DDBJ whole genome shotgun (WGS) entry which is preliminary data.</text>
</comment>
<dbReference type="EMBL" id="PQIB02000002">
    <property type="protein sequence ID" value="RLN35842.1"/>
    <property type="molecule type" value="Genomic_DNA"/>
</dbReference>
<dbReference type="AlphaFoldDB" id="A0A3L6TCE8"/>
<dbReference type="Proteomes" id="UP000275267">
    <property type="component" value="Unassembled WGS sequence"/>
</dbReference>
<reference evidence="2" key="1">
    <citation type="journal article" date="2019" name="Nat. Commun.">
        <title>The genome of broomcorn millet.</title>
        <authorList>
            <person name="Zou C."/>
            <person name="Miki D."/>
            <person name="Li D."/>
            <person name="Tang Q."/>
            <person name="Xiao L."/>
            <person name="Rajput S."/>
            <person name="Deng P."/>
            <person name="Jia W."/>
            <person name="Huang R."/>
            <person name="Zhang M."/>
            <person name="Sun Y."/>
            <person name="Hu J."/>
            <person name="Fu X."/>
            <person name="Schnable P.S."/>
            <person name="Li F."/>
            <person name="Zhang H."/>
            <person name="Feng B."/>
            <person name="Zhu X."/>
            <person name="Liu R."/>
            <person name="Schnable J.C."/>
            <person name="Zhu J.-K."/>
            <person name="Zhang H."/>
        </authorList>
    </citation>
    <scope>NUCLEOTIDE SEQUENCE [LARGE SCALE GENOMIC DNA]</scope>
</reference>
<sequence length="51" mass="5973">MITTSSGWKRDPDPPVSITHRFYKFCNPLIQNFVSMYAQLFDSSFSLGERR</sequence>
<evidence type="ECO:0000313" key="1">
    <source>
        <dbReference type="EMBL" id="RLN35842.1"/>
    </source>
</evidence>